<sequence>MKTTVKHPAKTRKIFGQTNQTCHLYRELRCCETMLFPYIKDVAGFALVFKAIEASVPCFRDIRSALFRERNAMPKQVFKYRTTGSTNYLAIMFRRKAWISLDDHERDLACNRATTMPILLDLFLSLSYRNSAIKILTSAMVGAHLTKREPMGQSATENDATRCTFARLVLTWSKPLGFPGLQEDFVKMPGPLGPHPFRESLDDISLGYPWGPTYETVIFSRREMAVFFPRKLPSALERGAAYVEDWQDQNPGTGYASMQVLTIPRVPRSGT</sequence>
<protein>
    <submittedName>
        <fullName evidence="1">Uncharacterized protein</fullName>
    </submittedName>
</protein>
<gene>
    <name evidence="1" type="ORF">ARMOST_20517</name>
</gene>
<organism evidence="1 2">
    <name type="scientific">Armillaria ostoyae</name>
    <name type="common">Armillaria root rot fungus</name>
    <dbReference type="NCBI Taxonomy" id="47428"/>
    <lineage>
        <taxon>Eukaryota</taxon>
        <taxon>Fungi</taxon>
        <taxon>Dikarya</taxon>
        <taxon>Basidiomycota</taxon>
        <taxon>Agaricomycotina</taxon>
        <taxon>Agaricomycetes</taxon>
        <taxon>Agaricomycetidae</taxon>
        <taxon>Agaricales</taxon>
        <taxon>Marasmiineae</taxon>
        <taxon>Physalacriaceae</taxon>
        <taxon>Armillaria</taxon>
    </lineage>
</organism>
<evidence type="ECO:0000313" key="2">
    <source>
        <dbReference type="Proteomes" id="UP000219338"/>
    </source>
</evidence>
<dbReference type="EMBL" id="FUEG01000039">
    <property type="protein sequence ID" value="SJL16979.1"/>
    <property type="molecule type" value="Genomic_DNA"/>
</dbReference>
<accession>A0A284S7J3</accession>
<dbReference type="Proteomes" id="UP000219338">
    <property type="component" value="Unassembled WGS sequence"/>
</dbReference>
<proteinExistence type="predicted"/>
<evidence type="ECO:0000313" key="1">
    <source>
        <dbReference type="EMBL" id="SJL16979.1"/>
    </source>
</evidence>
<dbReference type="AlphaFoldDB" id="A0A284S7J3"/>
<name>A0A284S7J3_ARMOS</name>
<keyword evidence="2" id="KW-1185">Reference proteome</keyword>
<reference evidence="2" key="1">
    <citation type="journal article" date="2017" name="Nat. Ecol. Evol.">
        <title>Genome expansion and lineage-specific genetic innovations in the forest pathogenic fungi Armillaria.</title>
        <authorList>
            <person name="Sipos G."/>
            <person name="Prasanna A.N."/>
            <person name="Walter M.C."/>
            <person name="O'Connor E."/>
            <person name="Balint B."/>
            <person name="Krizsan K."/>
            <person name="Kiss B."/>
            <person name="Hess J."/>
            <person name="Varga T."/>
            <person name="Slot J."/>
            <person name="Riley R."/>
            <person name="Boka B."/>
            <person name="Rigling D."/>
            <person name="Barry K."/>
            <person name="Lee J."/>
            <person name="Mihaltcheva S."/>
            <person name="LaButti K."/>
            <person name="Lipzen A."/>
            <person name="Waldron R."/>
            <person name="Moloney N.M."/>
            <person name="Sperisen C."/>
            <person name="Kredics L."/>
            <person name="Vagvoelgyi C."/>
            <person name="Patrignani A."/>
            <person name="Fitzpatrick D."/>
            <person name="Nagy I."/>
            <person name="Doyle S."/>
            <person name="Anderson J.B."/>
            <person name="Grigoriev I.V."/>
            <person name="Gueldener U."/>
            <person name="Muensterkoetter M."/>
            <person name="Nagy L.G."/>
        </authorList>
    </citation>
    <scope>NUCLEOTIDE SEQUENCE [LARGE SCALE GENOMIC DNA]</scope>
    <source>
        <strain evidence="2">C18/9</strain>
    </source>
</reference>